<sequence>MANANDNAVLREMMNVPEPLMAEYFARNAHRIIDDANYWNVLGTLWKLGGTVVQQDLWRGLFLADRPRQHKIMKGRERQRWRNLPAVVTAYRAVNHPEEAETAISWTLDRKVAEKFSQNAKRQIVVRKFRKQDVFAFFDRLGEEEILVNL</sequence>
<gene>
    <name evidence="1" type="ORF">GSUB_06695</name>
</gene>
<dbReference type="AlphaFoldDB" id="A0A0B5FDQ9"/>
<evidence type="ECO:0000313" key="2">
    <source>
        <dbReference type="Proteomes" id="UP000035036"/>
    </source>
</evidence>
<dbReference type="Proteomes" id="UP000035036">
    <property type="component" value="Chromosome"/>
</dbReference>
<reference evidence="1 2" key="1">
    <citation type="journal article" date="2015" name="Genome Announc.">
        <title>Genomes of Geoalkalibacter ferrihydriticus Z-0531T and Geoalkalibacter subterraneus Red1T, Two Haloalkaliphilic Metal-Reducing Deltaproteobacteria.</title>
        <authorList>
            <person name="Badalamenti J.P."/>
            <person name="Krajmalnik-Brown R."/>
            <person name="Torres C.I."/>
            <person name="Bond D.R."/>
        </authorList>
    </citation>
    <scope>NUCLEOTIDE SEQUENCE [LARGE SCALE GENOMIC DNA]</scope>
    <source>
        <strain evidence="1 2">Red1</strain>
    </source>
</reference>
<name>A0A0B5FDQ9_9BACT</name>
<protein>
    <submittedName>
        <fullName evidence="1">Uncharacterized protein</fullName>
    </submittedName>
</protein>
<organism evidence="1 2">
    <name type="scientific">Geoalkalibacter subterraneus</name>
    <dbReference type="NCBI Taxonomy" id="483547"/>
    <lineage>
        <taxon>Bacteria</taxon>
        <taxon>Pseudomonadati</taxon>
        <taxon>Thermodesulfobacteriota</taxon>
        <taxon>Desulfuromonadia</taxon>
        <taxon>Desulfuromonadales</taxon>
        <taxon>Geoalkalibacteraceae</taxon>
        <taxon>Geoalkalibacter</taxon>
    </lineage>
</organism>
<dbReference type="OrthoDB" id="7064887at2"/>
<dbReference type="RefSeq" id="WP_040199868.1">
    <property type="nucleotide sequence ID" value="NZ_CP010311.1"/>
</dbReference>
<evidence type="ECO:0000313" key="1">
    <source>
        <dbReference type="EMBL" id="AJF06302.1"/>
    </source>
</evidence>
<dbReference type="HOGENOM" id="CLU_1727401_0_0_7"/>
<proteinExistence type="predicted"/>
<dbReference type="EMBL" id="CP010311">
    <property type="protein sequence ID" value="AJF06302.1"/>
    <property type="molecule type" value="Genomic_DNA"/>
</dbReference>
<accession>A0A0B5FDQ9</accession>
<dbReference type="KEGG" id="gsb:GSUB_06695"/>
<keyword evidence="2" id="KW-1185">Reference proteome</keyword>